<feature type="domain" description="Phosphatidic acid phosphatase type 2/haloperoxidase" evidence="3">
    <location>
        <begin position="173"/>
        <end position="288"/>
    </location>
</feature>
<dbReference type="SUPFAM" id="SSF51126">
    <property type="entry name" value="Pectin lyase-like"/>
    <property type="match status" value="1"/>
</dbReference>
<dbReference type="AlphaFoldDB" id="A0A0F3RR19"/>
<evidence type="ECO:0000259" key="3">
    <source>
        <dbReference type="SMART" id="SM00014"/>
    </source>
</evidence>
<dbReference type="InterPro" id="IPR011050">
    <property type="entry name" value="Pectin_lyase_fold/virulence"/>
</dbReference>
<dbReference type="Proteomes" id="UP000033491">
    <property type="component" value="Unassembled WGS sequence"/>
</dbReference>
<evidence type="ECO:0000256" key="2">
    <source>
        <dbReference type="SAM" id="SignalP"/>
    </source>
</evidence>
<dbReference type="SMART" id="SM00014">
    <property type="entry name" value="acidPPc"/>
    <property type="match status" value="1"/>
</dbReference>
<dbReference type="InterPro" id="IPR000326">
    <property type="entry name" value="PAP2/HPO"/>
</dbReference>
<evidence type="ECO:0000313" key="4">
    <source>
        <dbReference type="EMBL" id="KJW12436.1"/>
    </source>
</evidence>
<reference evidence="4 5" key="1">
    <citation type="submission" date="2015-03" db="EMBL/GenBank/DDBJ databases">
        <authorList>
            <person name="Zheng J."/>
            <person name="Ganezle M."/>
        </authorList>
    </citation>
    <scope>NUCLEOTIDE SEQUENCE [LARGE SCALE GENOMIC DNA]</scope>
    <source>
        <strain evidence="4 5">LP38</strain>
    </source>
</reference>
<dbReference type="Pfam" id="PF12951">
    <property type="entry name" value="PATR"/>
    <property type="match status" value="1"/>
</dbReference>
<name>A0A0F3RR19_9LACO</name>
<organism evidence="4 5">
    <name type="scientific">Levilactobacillus spicheri</name>
    <dbReference type="NCBI Taxonomy" id="216463"/>
    <lineage>
        <taxon>Bacteria</taxon>
        <taxon>Bacillati</taxon>
        <taxon>Bacillota</taxon>
        <taxon>Bacilli</taxon>
        <taxon>Lactobacillales</taxon>
        <taxon>Lactobacillaceae</taxon>
        <taxon>Levilactobacillus</taxon>
    </lineage>
</organism>
<dbReference type="SUPFAM" id="SSF48317">
    <property type="entry name" value="Acid phosphatase/Vanadium-dependent haloperoxidase"/>
    <property type="match status" value="1"/>
</dbReference>
<gene>
    <name evidence="4" type="ORF">VC81_08000</name>
</gene>
<protein>
    <submittedName>
        <fullName evidence="4">Phospholipid phosphatase</fullName>
    </submittedName>
</protein>
<accession>A0A0F3RR19</accession>
<dbReference type="InterPro" id="IPR013425">
    <property type="entry name" value="Autotrns_rpt"/>
</dbReference>
<feature type="signal peptide" evidence="2">
    <location>
        <begin position="1"/>
        <end position="28"/>
    </location>
</feature>
<dbReference type="Pfam" id="PF01569">
    <property type="entry name" value="PAP2"/>
    <property type="match status" value="1"/>
</dbReference>
<dbReference type="PATRIC" id="fig|216463.3.peg.714"/>
<evidence type="ECO:0000313" key="5">
    <source>
        <dbReference type="Proteomes" id="UP000033491"/>
    </source>
</evidence>
<dbReference type="OrthoDB" id="9780507at2"/>
<dbReference type="RefSeq" id="WP_045807538.1">
    <property type="nucleotide sequence ID" value="NZ_JZCR01000019.1"/>
</dbReference>
<comment type="caution">
    <text evidence="4">The sequence shown here is derived from an EMBL/GenBank/DDBJ whole genome shotgun (WGS) entry which is preliminary data.</text>
</comment>
<dbReference type="InterPro" id="IPR036938">
    <property type="entry name" value="PAP2/HPO_sf"/>
</dbReference>
<keyword evidence="1 2" id="KW-0732">Signal</keyword>
<sequence length="576" mass="62544">MKRMKQRLGATLATALVLLPLMTPVAQAKASVDDLIAPHRASYGYYVDTYKNNVKTNTTPSTNPAYGLLNNFSQYWSPVKGQLNPSLLNENTAIAARIIQQRTAAEVKRSYLTDRRSLSYSIISGLGPFEAAFIQNAGAKTDFTDVPAVPDPANEPYSKVPWATTDSKLGAMVQLVNATRGSFGGTGVPKNTFQYQRPYRLSPDVLPNPYLNNVMRAAKKGDYDFPSGHTTAGFETGEMLAYAFPERFQQLVTRSSEMGYDRILAGRHSPLATMGGRMFGTAVTASVLNDPANQSLMKQAYAEAHSSNLQTSPLVNAHDDYSNYRENQKNYRYRMTYNLPQIGTKGLAPRVPKGAEVLLATRLPYLSNDQRRMALATTEIQSGYPLLDDAEGWGRLDLFSAANGYGALPSTTKVNMDATKGGFNAKDVWRNNMTGTGKLVKQGTGDLALNGNNQFTGGVQVDGGNLTLNNANAAGKGDVKLTDGTLSAPVTVKLQRGYQQAQRGTLALTTTKTTALKIHGKAKLAGTLRLTNLAGLKNHQSLITFGSHQGKFSHVYGLPKGWHVTYTAHKLELVRG</sequence>
<dbReference type="NCBIfam" id="TIGR02601">
    <property type="entry name" value="autotrns_rpt"/>
    <property type="match status" value="1"/>
</dbReference>
<proteinExistence type="predicted"/>
<feature type="chain" id="PRO_5002466156" evidence="2">
    <location>
        <begin position="29"/>
        <end position="576"/>
    </location>
</feature>
<dbReference type="STRING" id="216463.VC81_08000"/>
<dbReference type="EMBL" id="JZCR01000019">
    <property type="protein sequence ID" value="KJW12436.1"/>
    <property type="molecule type" value="Genomic_DNA"/>
</dbReference>
<dbReference type="Gene3D" id="1.20.144.10">
    <property type="entry name" value="Phosphatidic acid phosphatase type 2/haloperoxidase"/>
    <property type="match status" value="1"/>
</dbReference>
<evidence type="ECO:0000256" key="1">
    <source>
        <dbReference type="ARBA" id="ARBA00022729"/>
    </source>
</evidence>